<sequence length="117" mass="13509">MMSIIILVGAYRYYAGLAERFGKTKWYFGLLAIGIYLGFQIFFLVTYDILMVFSNPNYLNENNYSGFSGINIISWLFAIGAVYGVYKILENKFKKEVSKSQVWEIEELGAEEKKNIL</sequence>
<dbReference type="RefSeq" id="WP_378182976.1">
    <property type="nucleotide sequence ID" value="NZ_JBHTCR010000012.1"/>
</dbReference>
<evidence type="ECO:0000256" key="1">
    <source>
        <dbReference type="SAM" id="Phobius"/>
    </source>
</evidence>
<keyword evidence="1" id="KW-1133">Transmembrane helix</keyword>
<dbReference type="Proteomes" id="UP001596550">
    <property type="component" value="Unassembled WGS sequence"/>
</dbReference>
<reference evidence="3" key="1">
    <citation type="journal article" date="2019" name="Int. J. Syst. Evol. Microbiol.">
        <title>The Global Catalogue of Microorganisms (GCM) 10K type strain sequencing project: providing services to taxonomists for standard genome sequencing and annotation.</title>
        <authorList>
            <consortium name="The Broad Institute Genomics Platform"/>
            <consortium name="The Broad Institute Genome Sequencing Center for Infectious Disease"/>
            <person name="Wu L."/>
            <person name="Ma J."/>
        </authorList>
    </citation>
    <scope>NUCLEOTIDE SEQUENCE [LARGE SCALE GENOMIC DNA]</scope>
    <source>
        <strain evidence="3">CCUG 54781</strain>
    </source>
</reference>
<keyword evidence="1" id="KW-0812">Transmembrane</keyword>
<feature type="transmembrane region" description="Helical" evidence="1">
    <location>
        <begin position="67"/>
        <end position="86"/>
    </location>
</feature>
<keyword evidence="1" id="KW-0472">Membrane</keyword>
<accession>A0ABW2M1P4</accession>
<organism evidence="2 3">
    <name type="scientific">Chryseobacterium zhengzhouense</name>
    <dbReference type="NCBI Taxonomy" id="1636086"/>
    <lineage>
        <taxon>Bacteria</taxon>
        <taxon>Pseudomonadati</taxon>
        <taxon>Bacteroidota</taxon>
        <taxon>Flavobacteriia</taxon>
        <taxon>Flavobacteriales</taxon>
        <taxon>Weeksellaceae</taxon>
        <taxon>Chryseobacterium group</taxon>
        <taxon>Chryseobacterium</taxon>
    </lineage>
</organism>
<gene>
    <name evidence="2" type="ORF">ACFQO9_18535</name>
</gene>
<evidence type="ECO:0000313" key="3">
    <source>
        <dbReference type="Proteomes" id="UP001596550"/>
    </source>
</evidence>
<proteinExistence type="predicted"/>
<evidence type="ECO:0000313" key="2">
    <source>
        <dbReference type="EMBL" id="MFC7348721.1"/>
    </source>
</evidence>
<dbReference type="EMBL" id="JBHTCR010000012">
    <property type="protein sequence ID" value="MFC7348721.1"/>
    <property type="molecule type" value="Genomic_DNA"/>
</dbReference>
<protein>
    <submittedName>
        <fullName evidence="2">Uncharacterized protein</fullName>
    </submittedName>
</protein>
<name>A0ABW2M1P4_9FLAO</name>
<comment type="caution">
    <text evidence="2">The sequence shown here is derived from an EMBL/GenBank/DDBJ whole genome shotgun (WGS) entry which is preliminary data.</text>
</comment>
<keyword evidence="3" id="KW-1185">Reference proteome</keyword>
<feature type="transmembrane region" description="Helical" evidence="1">
    <location>
        <begin position="26"/>
        <end position="47"/>
    </location>
</feature>